<evidence type="ECO:0000256" key="5">
    <source>
        <dbReference type="ARBA" id="ARBA00030889"/>
    </source>
</evidence>
<accession>A0A812DT56</accession>
<dbReference type="AlphaFoldDB" id="A0A812DT56"/>
<dbReference type="SMART" id="SM00879">
    <property type="entry name" value="Brix"/>
    <property type="match status" value="1"/>
</dbReference>
<keyword evidence="9" id="KW-1185">Reference proteome</keyword>
<sequence>MVVPKIVPPKTSKGKRALEKREPKIFENPKVAMLIKGGNTSQIVTEALRDVGMLKKPHAISYKKKNIVRPFESEHSMEFFSDRSDAALFLFGSHSKKRPHNLVIGRMFDHHVMDMIELGILDFKSIAEHVGTKVAAETKPCLLFAGESFEKEAEYKRLKNVFIDFFRGPVIDTVRLTGLEHVLQFVATNGKIYIRSYRAILKNSGCQIPRVELEDIGPSFELVMRRTKLASDDLFKRACKVPKEAKIKKTKNIAHDPFRNKTGRIHMERQDYSKLQTRKVKAFKSLKKEKAEADK</sequence>
<comment type="similarity">
    <text evidence="2 6">Belongs to the RPF2 family.</text>
</comment>
<evidence type="ECO:0000259" key="7">
    <source>
        <dbReference type="PROSITE" id="PS50833"/>
    </source>
</evidence>
<evidence type="ECO:0000256" key="2">
    <source>
        <dbReference type="ARBA" id="ARBA00010782"/>
    </source>
</evidence>
<evidence type="ECO:0000256" key="4">
    <source>
        <dbReference type="ARBA" id="ARBA00023242"/>
    </source>
</evidence>
<reference evidence="8" key="1">
    <citation type="submission" date="2021-01" db="EMBL/GenBank/DDBJ databases">
        <authorList>
            <person name="Li R."/>
            <person name="Bekaert M."/>
        </authorList>
    </citation>
    <scope>NUCLEOTIDE SEQUENCE</scope>
    <source>
        <strain evidence="8">Farmed</strain>
    </source>
</reference>
<proteinExistence type="inferred from homology"/>
<keyword evidence="4 6" id="KW-0539">Nucleus</keyword>
<evidence type="ECO:0000256" key="1">
    <source>
        <dbReference type="ARBA" id="ARBA00004604"/>
    </source>
</evidence>
<evidence type="ECO:0000313" key="8">
    <source>
        <dbReference type="EMBL" id="CAE1305747.1"/>
    </source>
</evidence>
<dbReference type="Pfam" id="PF04427">
    <property type="entry name" value="Brix"/>
    <property type="match status" value="1"/>
</dbReference>
<dbReference type="InterPro" id="IPR039770">
    <property type="entry name" value="Rpf2"/>
</dbReference>
<dbReference type="OrthoDB" id="407658at2759"/>
<evidence type="ECO:0000256" key="6">
    <source>
        <dbReference type="RuleBase" id="RU367086"/>
    </source>
</evidence>
<comment type="caution">
    <text evidence="8">The sequence shown here is derived from an EMBL/GenBank/DDBJ whole genome shotgun (WGS) entry which is preliminary data.</text>
</comment>
<gene>
    <name evidence="8" type="ORF">SPHA_58124</name>
</gene>
<dbReference type="Proteomes" id="UP000597762">
    <property type="component" value="Unassembled WGS sequence"/>
</dbReference>
<name>A0A812DT56_ACAPH</name>
<protein>
    <recommendedName>
        <fullName evidence="3 6">Ribosome production factor 2 homolog</fullName>
    </recommendedName>
    <alternativeName>
        <fullName evidence="5 6">Ribosome biogenesis protein RPF2 homolog</fullName>
    </alternativeName>
</protein>
<comment type="subcellular location">
    <subcellularLocation>
        <location evidence="1 6">Nucleus</location>
        <location evidence="1 6">Nucleolus</location>
    </subcellularLocation>
</comment>
<dbReference type="GO" id="GO:0000463">
    <property type="term" value="P:maturation of LSU-rRNA from tricistronic rRNA transcript (SSU-rRNA, 5.8S rRNA, LSU-rRNA)"/>
    <property type="evidence" value="ECO:0007669"/>
    <property type="project" value="TreeGrafter"/>
</dbReference>
<dbReference type="InterPro" id="IPR007109">
    <property type="entry name" value="Brix"/>
</dbReference>
<dbReference type="EMBL" id="CAHIKZ030003957">
    <property type="protein sequence ID" value="CAE1305747.1"/>
    <property type="molecule type" value="Genomic_DNA"/>
</dbReference>
<dbReference type="PANTHER" id="PTHR12728:SF0">
    <property type="entry name" value="RIBOSOME PRODUCTION FACTOR 2 HOMOLOG"/>
    <property type="match status" value="1"/>
</dbReference>
<dbReference type="GO" id="GO:0005730">
    <property type="term" value="C:nucleolus"/>
    <property type="evidence" value="ECO:0007669"/>
    <property type="project" value="UniProtKB-SubCell"/>
</dbReference>
<evidence type="ECO:0000313" key="9">
    <source>
        <dbReference type="Proteomes" id="UP000597762"/>
    </source>
</evidence>
<dbReference type="GO" id="GO:0019843">
    <property type="term" value="F:rRNA binding"/>
    <property type="evidence" value="ECO:0007669"/>
    <property type="project" value="UniProtKB-UniRule"/>
</dbReference>
<feature type="domain" description="Brix" evidence="7">
    <location>
        <begin position="30"/>
        <end position="233"/>
    </location>
</feature>
<dbReference type="PROSITE" id="PS50833">
    <property type="entry name" value="BRIX"/>
    <property type="match status" value="1"/>
</dbReference>
<evidence type="ECO:0000256" key="3">
    <source>
        <dbReference type="ARBA" id="ARBA00020387"/>
    </source>
</evidence>
<dbReference type="PANTHER" id="PTHR12728">
    <property type="entry name" value="BRIX DOMAIN CONTAINING PROTEIN"/>
    <property type="match status" value="1"/>
</dbReference>
<dbReference type="GO" id="GO:0000027">
    <property type="term" value="P:ribosomal large subunit assembly"/>
    <property type="evidence" value="ECO:0007669"/>
    <property type="project" value="InterPro"/>
</dbReference>
<organism evidence="8 9">
    <name type="scientific">Acanthosepion pharaonis</name>
    <name type="common">Pharaoh cuttlefish</name>
    <name type="synonym">Sepia pharaonis</name>
    <dbReference type="NCBI Taxonomy" id="158019"/>
    <lineage>
        <taxon>Eukaryota</taxon>
        <taxon>Metazoa</taxon>
        <taxon>Spiralia</taxon>
        <taxon>Lophotrochozoa</taxon>
        <taxon>Mollusca</taxon>
        <taxon>Cephalopoda</taxon>
        <taxon>Coleoidea</taxon>
        <taxon>Decapodiformes</taxon>
        <taxon>Sepiida</taxon>
        <taxon>Sepiina</taxon>
        <taxon>Sepiidae</taxon>
        <taxon>Acanthosepion</taxon>
    </lineage>
</organism>